<dbReference type="PANTHER" id="PTHR31589">
    <property type="entry name" value="PROTEIN, PUTATIVE (DUF239)-RELATED-RELATED"/>
    <property type="match status" value="1"/>
</dbReference>
<gene>
    <name evidence="4" type="ORF">Ari01nite_58130</name>
</gene>
<dbReference type="Proteomes" id="UP000636960">
    <property type="component" value="Unassembled WGS sequence"/>
</dbReference>
<keyword evidence="2" id="KW-0812">Transmembrane</keyword>
<feature type="region of interest" description="Disordered" evidence="1">
    <location>
        <begin position="58"/>
        <end position="158"/>
    </location>
</feature>
<reference evidence="4" key="1">
    <citation type="submission" date="2021-01" db="EMBL/GenBank/DDBJ databases">
        <title>Whole genome shotgun sequence of Actinoplanes rishiriensis NBRC 108556.</title>
        <authorList>
            <person name="Komaki H."/>
            <person name="Tamura T."/>
        </authorList>
    </citation>
    <scope>NUCLEOTIDE SEQUENCE</scope>
    <source>
        <strain evidence="4">NBRC 108556</strain>
    </source>
</reference>
<feature type="transmembrane region" description="Helical" evidence="2">
    <location>
        <begin position="36"/>
        <end position="59"/>
    </location>
</feature>
<evidence type="ECO:0000313" key="5">
    <source>
        <dbReference type="Proteomes" id="UP000636960"/>
    </source>
</evidence>
<dbReference type="AlphaFoldDB" id="A0A919MWZ2"/>
<evidence type="ECO:0000259" key="3">
    <source>
        <dbReference type="PROSITE" id="PS52045"/>
    </source>
</evidence>
<name>A0A919MWZ2_9ACTN</name>
<accession>A0A919MWZ2</accession>
<evidence type="ECO:0000256" key="1">
    <source>
        <dbReference type="SAM" id="MobiDB-lite"/>
    </source>
</evidence>
<feature type="compositionally biased region" description="Basic residues" evidence="1">
    <location>
        <begin position="123"/>
        <end position="133"/>
    </location>
</feature>
<dbReference type="Pfam" id="PF03080">
    <property type="entry name" value="Neprosin"/>
    <property type="match status" value="1"/>
</dbReference>
<comment type="caution">
    <text evidence="4">The sequence shown here is derived from an EMBL/GenBank/DDBJ whole genome shotgun (WGS) entry which is preliminary data.</text>
</comment>
<evidence type="ECO:0000313" key="4">
    <source>
        <dbReference type="EMBL" id="GIE98348.1"/>
    </source>
</evidence>
<protein>
    <recommendedName>
        <fullName evidence="3">Neprosin PEP catalytic domain-containing protein</fullName>
    </recommendedName>
</protein>
<keyword evidence="2" id="KW-0472">Membrane</keyword>
<evidence type="ECO:0000256" key="2">
    <source>
        <dbReference type="SAM" id="Phobius"/>
    </source>
</evidence>
<feature type="compositionally biased region" description="Low complexity" evidence="1">
    <location>
        <begin position="107"/>
        <end position="120"/>
    </location>
</feature>
<dbReference type="InterPro" id="IPR004314">
    <property type="entry name" value="Neprosin"/>
</dbReference>
<dbReference type="PROSITE" id="PS52045">
    <property type="entry name" value="NEPROSIN_PEP_CD"/>
    <property type="match status" value="1"/>
</dbReference>
<keyword evidence="5" id="KW-1185">Reference proteome</keyword>
<dbReference type="EMBL" id="BOMV01000061">
    <property type="protein sequence ID" value="GIE98348.1"/>
    <property type="molecule type" value="Genomic_DNA"/>
</dbReference>
<proteinExistence type="predicted"/>
<dbReference type="PANTHER" id="PTHR31589:SF110">
    <property type="entry name" value="PROTEIN, PUTATIVE (DUF239)-RELATED"/>
    <property type="match status" value="1"/>
</dbReference>
<feature type="domain" description="Neprosin PEP catalytic" evidence="3">
    <location>
        <begin position="155"/>
        <end position="378"/>
    </location>
</feature>
<organism evidence="4 5">
    <name type="scientific">Paractinoplanes rishiriensis</name>
    <dbReference type="NCBI Taxonomy" id="1050105"/>
    <lineage>
        <taxon>Bacteria</taxon>
        <taxon>Bacillati</taxon>
        <taxon>Actinomycetota</taxon>
        <taxon>Actinomycetes</taxon>
        <taxon>Micromonosporales</taxon>
        <taxon>Micromonosporaceae</taxon>
        <taxon>Paractinoplanes</taxon>
    </lineage>
</organism>
<keyword evidence="2" id="KW-1133">Transmembrane helix</keyword>
<dbReference type="InterPro" id="IPR053168">
    <property type="entry name" value="Glutamic_endopeptidase"/>
</dbReference>
<sequence>MVACAAEKPALEVASPTTSGATINEDGHVLKSRRGLLAAGLAVAVVGAMGVASTVSAGAEQVPGQPVAESAPQTEAEFTPPPLLPWGERPTEIRRGRPGTSSKSLKAAGMDAAPADASGSTKPRGRYGPKGRSAKNTVLKSEETNVAPPEPPGTAEGTSKVTYLYNVARQEAETDGFYTNVSIAKPYLDKADYHTLAELAVQSADGKQIVEIGWNVDRLVNGDDEPHLFVYHWVDRKTSCYNGCGFQQYSSTIKPGDRLPSDVIKKFGIQYFKDAWWVAYDSEWIGYFPEKLWNNQGITFNRSGLLQVFGEVAATSDAPCTDMGNGQWSKETTAAHLASITYLNGPPVAMNVYSTSSHYTVNPLSARTLRFGGPGNTNPEVC</sequence>